<evidence type="ECO:0000313" key="3">
    <source>
        <dbReference type="Proteomes" id="UP001386955"/>
    </source>
</evidence>
<sequence length="155" mass="17224">MSATDDECMQFYEQEQLMMDVMGMDASISSGGMLSPSNSQTSGHQLTPNIKSCAFKPIRRRSRASKRTPIILLKANTSNFRAIVQQFTGCPATTTMSLKGPINLNFQQAHQHQPPFGSSSNQVSLPPPKHQLLMQEPPTWGRPLDDGFLFDGFFM</sequence>
<proteinExistence type="predicted"/>
<comment type="caution">
    <text evidence="2">The sequence shown here is derived from an EMBL/GenBank/DDBJ whole genome shotgun (WGS) entry which is preliminary data.</text>
</comment>
<dbReference type="Pfam" id="PF05678">
    <property type="entry name" value="VQ"/>
    <property type="match status" value="1"/>
</dbReference>
<dbReference type="Proteomes" id="UP001386955">
    <property type="component" value="Unassembled WGS sequence"/>
</dbReference>
<gene>
    <name evidence="2" type="ORF">VNO78_11010</name>
</gene>
<evidence type="ECO:0000259" key="1">
    <source>
        <dbReference type="Pfam" id="PF05678"/>
    </source>
</evidence>
<keyword evidence="3" id="KW-1185">Reference proteome</keyword>
<reference evidence="2 3" key="1">
    <citation type="submission" date="2024-01" db="EMBL/GenBank/DDBJ databases">
        <title>The genomes of 5 underutilized Papilionoideae crops provide insights into root nodulation and disease resistanc.</title>
        <authorList>
            <person name="Jiang F."/>
        </authorList>
    </citation>
    <scope>NUCLEOTIDE SEQUENCE [LARGE SCALE GENOMIC DNA]</scope>
    <source>
        <strain evidence="2">DUOXIRENSHENG_FW03</strain>
        <tissue evidence="2">Leaves</tissue>
    </source>
</reference>
<dbReference type="InterPro" id="IPR008889">
    <property type="entry name" value="VQ"/>
</dbReference>
<dbReference type="PANTHER" id="PTHR33179:SF29">
    <property type="entry name" value="OS06G0666400 PROTEIN"/>
    <property type="match status" value="1"/>
</dbReference>
<organism evidence="2 3">
    <name type="scientific">Psophocarpus tetragonolobus</name>
    <name type="common">Winged bean</name>
    <name type="synonym">Dolichos tetragonolobus</name>
    <dbReference type="NCBI Taxonomy" id="3891"/>
    <lineage>
        <taxon>Eukaryota</taxon>
        <taxon>Viridiplantae</taxon>
        <taxon>Streptophyta</taxon>
        <taxon>Embryophyta</taxon>
        <taxon>Tracheophyta</taxon>
        <taxon>Spermatophyta</taxon>
        <taxon>Magnoliopsida</taxon>
        <taxon>eudicotyledons</taxon>
        <taxon>Gunneridae</taxon>
        <taxon>Pentapetalae</taxon>
        <taxon>rosids</taxon>
        <taxon>fabids</taxon>
        <taxon>Fabales</taxon>
        <taxon>Fabaceae</taxon>
        <taxon>Papilionoideae</taxon>
        <taxon>50 kb inversion clade</taxon>
        <taxon>NPAAA clade</taxon>
        <taxon>indigoferoid/millettioid clade</taxon>
        <taxon>Phaseoleae</taxon>
        <taxon>Psophocarpus</taxon>
    </lineage>
</organism>
<accession>A0AAN9XNI3</accession>
<evidence type="ECO:0000313" key="2">
    <source>
        <dbReference type="EMBL" id="KAK7399817.1"/>
    </source>
</evidence>
<feature type="domain" description="VQ" evidence="1">
    <location>
        <begin position="73"/>
        <end position="93"/>
    </location>
</feature>
<dbReference type="EMBL" id="JAYMYS010000003">
    <property type="protein sequence ID" value="KAK7399817.1"/>
    <property type="molecule type" value="Genomic_DNA"/>
</dbReference>
<dbReference type="PANTHER" id="PTHR33179">
    <property type="entry name" value="VQ MOTIF-CONTAINING PROTEIN"/>
    <property type="match status" value="1"/>
</dbReference>
<protein>
    <recommendedName>
        <fullName evidence="1">VQ domain-containing protein</fullName>
    </recommendedName>
</protein>
<name>A0AAN9XNI3_PSOTE</name>
<dbReference type="AlphaFoldDB" id="A0AAN9XNI3"/>
<dbReference type="InterPro" id="IPR039609">
    <property type="entry name" value="VQ_15/22"/>
</dbReference>